<evidence type="ECO:0000313" key="3">
    <source>
        <dbReference type="Proteomes" id="UP000217473"/>
    </source>
</evidence>
<evidence type="ECO:0000313" key="1">
    <source>
        <dbReference type="EMBL" id="PCF49575.1"/>
    </source>
</evidence>
<evidence type="ECO:0000313" key="4">
    <source>
        <dbReference type="Proteomes" id="UP000266198"/>
    </source>
</evidence>
<accession>A0AAX0QTT9</accession>
<dbReference type="EMBL" id="MWUR01000011">
    <property type="protein sequence ID" value="PCF49575.1"/>
    <property type="molecule type" value="Genomic_DNA"/>
</dbReference>
<gene>
    <name evidence="1" type="ORF">B5C07_08505</name>
    <name evidence="2" type="ORF">CDL68_09315</name>
</gene>
<organism evidence="1 3">
    <name type="scientific">Staphylococcus delphini</name>
    <dbReference type="NCBI Taxonomy" id="53344"/>
    <lineage>
        <taxon>Bacteria</taxon>
        <taxon>Bacillati</taxon>
        <taxon>Bacillota</taxon>
        <taxon>Bacilli</taxon>
        <taxon>Bacillales</taxon>
        <taxon>Staphylococcaceae</taxon>
        <taxon>Staphylococcus</taxon>
        <taxon>Staphylococcus intermedius group</taxon>
    </lineage>
</organism>
<protein>
    <submittedName>
        <fullName evidence="1">Uncharacterized protein</fullName>
    </submittedName>
</protein>
<proteinExistence type="predicted"/>
<evidence type="ECO:0000313" key="2">
    <source>
        <dbReference type="EMBL" id="RIZ52073.1"/>
    </source>
</evidence>
<comment type="caution">
    <text evidence="1">The sequence shown here is derived from an EMBL/GenBank/DDBJ whole genome shotgun (WGS) entry which is preliminary data.</text>
</comment>
<reference evidence="2 4" key="2">
    <citation type="submission" date="2017-06" db="EMBL/GenBank/DDBJ databases">
        <title>Identification of a new gene, sdsY, involved in staphylococcal internalization in non-professional phagocytic cells (NPPCs).</title>
        <authorList>
            <person name="Maali Y."/>
            <person name="Martins-Simoes P."/>
            <person name="Trouillet-Assant S."/>
            <person name="Laurent F."/>
            <person name="Diot A."/>
            <person name="Verhoeven P."/>
            <person name="Bouvard D."/>
            <person name="Vandenesch F."/>
            <person name="Bes M."/>
        </authorList>
    </citation>
    <scope>NUCLEOTIDE SEQUENCE [LARGE SCALE GENOMIC DNA]</scope>
    <source>
        <strain evidence="2 4">Heidy</strain>
    </source>
</reference>
<reference evidence="1 3" key="1">
    <citation type="journal article" date="2017" name="PLoS ONE">
        <title>Development of a real-time PCR for detection of Staphylococcus pseudintermedius using a novel automated comparison of whole-genome sequences.</title>
        <authorList>
            <person name="Verstappen K.M."/>
            <person name="Huijbregts L."/>
            <person name="Spaninks M."/>
            <person name="Wagenaar J.A."/>
            <person name="Fluit A.C."/>
            <person name="Duim B."/>
        </authorList>
    </citation>
    <scope>NUCLEOTIDE SEQUENCE [LARGE SCALE GENOMIC DNA]</scope>
    <source>
        <strain evidence="1 3">15S02591-1</strain>
    </source>
</reference>
<dbReference type="AlphaFoldDB" id="A0AAX0QTT9"/>
<keyword evidence="4" id="KW-1185">Reference proteome</keyword>
<dbReference type="Proteomes" id="UP000266198">
    <property type="component" value="Unassembled WGS sequence"/>
</dbReference>
<dbReference type="EMBL" id="NIPK01000019">
    <property type="protein sequence ID" value="RIZ52073.1"/>
    <property type="molecule type" value="Genomic_DNA"/>
</dbReference>
<name>A0AAX0QTT9_9STAP</name>
<dbReference type="Proteomes" id="UP000217473">
    <property type="component" value="Unassembled WGS sequence"/>
</dbReference>
<sequence>MAIICVNRSESELVLSILIEMLKRFEMSNENVTKQMKRVINHTLALLQHAFYSSVYCLILGEWEDIKR</sequence>